<dbReference type="HOGENOM" id="CLU_020866_3_0_11"/>
<reference evidence="5 6" key="1">
    <citation type="journal article" date="2009" name="Stand. Genomic Sci.">
        <title>Complete genome sequence of Stackebrandtia nassauensis type strain (LLR-40K-21).</title>
        <authorList>
            <person name="Munk C."/>
            <person name="Lapidus A."/>
            <person name="Copeland A."/>
            <person name="Jando M."/>
            <person name="Mayilraj S."/>
            <person name="Glavina Del Rio T."/>
            <person name="Nolan M."/>
            <person name="Chen F."/>
            <person name="Lucas S."/>
            <person name="Tice H."/>
            <person name="Cheng J.F."/>
            <person name="Han C."/>
            <person name="Detter J.C."/>
            <person name="Bruce D."/>
            <person name="Goodwin L."/>
            <person name="Chain P."/>
            <person name="Pitluck S."/>
            <person name="Goker M."/>
            <person name="Ovchinikova G."/>
            <person name="Pati A."/>
            <person name="Ivanova N."/>
            <person name="Mavromatis K."/>
            <person name="Chen A."/>
            <person name="Palaniappan K."/>
            <person name="Land M."/>
            <person name="Hauser L."/>
            <person name="Chang Y.J."/>
            <person name="Jeffries C.D."/>
            <person name="Bristow J."/>
            <person name="Eisen J.A."/>
            <person name="Markowitz V."/>
            <person name="Hugenholtz P."/>
            <person name="Kyrpides N.C."/>
            <person name="Klenk H.P."/>
        </authorList>
    </citation>
    <scope>NUCLEOTIDE SEQUENCE [LARGE SCALE GENOMIC DNA]</scope>
    <source>
        <strain evidence="6">DSM 44728 / CIP 108903 / NRRL B-16338 / NBRC 102104 / LLR-40K-21</strain>
    </source>
</reference>
<dbReference type="InterPro" id="IPR007693">
    <property type="entry name" value="DNA_helicase_DnaB-like_N"/>
</dbReference>
<gene>
    <name evidence="5" type="ordered locus">Snas_0974</name>
</gene>
<sequence>MSNTDPTTQAEQIVLGTAMLSAATVAELAGIVTADDFHRPAHVIIWQAIAAQHDQDAPTDPAAVAVALAASKELGKVGGAPYLATLLGMAPTAANGPYYARLVAEAAERRRVAAVGTRLAQAADKPETDLAALVAETRDHLTDNDEAEWPDPVPLASVRDLPTFPAAVLPDWLGEMADATAIATQTPVDLSGSLILACLSAATLGRAIVEPSPGWCEQTSLFTCVALGPGNRKSTVFDILTRPIRDAEAVLAEELRPKVIEARTEKALAVASNEAGNPDAVNNAKTAAREAEELVVPAEPRLLADDITPEATKTLLAEQGGRLAVMSAEGGIFATIAGRYSGVPDLDVFLKGHAGDMLRVTRKSAPVEHVERPALTVGLAVQPSVLRDIGAIPGFEDRGLLARFLFALPASTVGSRCASPPAIPGAVRETYNSRLRQLAAIMWHATDTTLTLTDDARDRVISLEREREPKLAPGGEWEPILNWANKWTGAVVRIAGLLHIADNLGTGWRTPIAADTIDAAAHIGYYYAHHALAVWDYMGTDTTGPAHRLLAWLQQQRQPRWSKRDIHRALHRRLSLDELDAGLRVLSDHGHVRVHQPRRSGRGRRPAPRILVHPHHTGGAQ</sequence>
<dbReference type="Gene3D" id="1.10.860.10">
    <property type="entry name" value="DNAb Helicase, Chain A"/>
    <property type="match status" value="1"/>
</dbReference>
<feature type="domain" description="DNA helicase DnaB-like N-terminal" evidence="4">
    <location>
        <begin position="8"/>
        <end position="105"/>
    </location>
</feature>
<dbReference type="STRING" id="446470.Snas_0974"/>
<dbReference type="AlphaFoldDB" id="D3Q975"/>
<dbReference type="GO" id="GO:0003678">
    <property type="term" value="F:DNA helicase activity"/>
    <property type="evidence" value="ECO:0007669"/>
    <property type="project" value="InterPro"/>
</dbReference>
<dbReference type="GO" id="GO:0005829">
    <property type="term" value="C:cytosol"/>
    <property type="evidence" value="ECO:0007669"/>
    <property type="project" value="TreeGrafter"/>
</dbReference>
<evidence type="ECO:0000256" key="1">
    <source>
        <dbReference type="ARBA" id="ARBA00022705"/>
    </source>
</evidence>
<dbReference type="EMBL" id="CP001778">
    <property type="protein sequence ID" value="ADD40684.1"/>
    <property type="molecule type" value="Genomic_DNA"/>
</dbReference>
<evidence type="ECO:0000313" key="5">
    <source>
        <dbReference type="EMBL" id="ADD40684.1"/>
    </source>
</evidence>
<dbReference type="SUPFAM" id="SSF48024">
    <property type="entry name" value="N-terminal domain of DnaB helicase"/>
    <property type="match status" value="1"/>
</dbReference>
<accession>D3Q975</accession>
<dbReference type="InterPro" id="IPR025048">
    <property type="entry name" value="DUF3987"/>
</dbReference>
<evidence type="ECO:0000313" key="6">
    <source>
        <dbReference type="Proteomes" id="UP000000844"/>
    </source>
</evidence>
<keyword evidence="5" id="KW-0067">ATP-binding</keyword>
<dbReference type="OrthoDB" id="5150132at2"/>
<evidence type="ECO:0000259" key="4">
    <source>
        <dbReference type="Pfam" id="PF00772"/>
    </source>
</evidence>
<dbReference type="GO" id="GO:0005524">
    <property type="term" value="F:ATP binding"/>
    <property type="evidence" value="ECO:0007669"/>
    <property type="project" value="InterPro"/>
</dbReference>
<proteinExistence type="predicted"/>
<keyword evidence="5" id="KW-0547">Nucleotide-binding</keyword>
<dbReference type="eggNOG" id="COG0305">
    <property type="taxonomic scope" value="Bacteria"/>
</dbReference>
<keyword evidence="5" id="KW-0347">Helicase</keyword>
<dbReference type="Pfam" id="PF13148">
    <property type="entry name" value="DUF3987"/>
    <property type="match status" value="1"/>
</dbReference>
<dbReference type="PANTHER" id="PTHR30153">
    <property type="entry name" value="REPLICATIVE DNA HELICASE DNAB"/>
    <property type="match status" value="1"/>
</dbReference>
<organism evidence="5 6">
    <name type="scientific">Stackebrandtia nassauensis (strain DSM 44728 / CIP 108903 / NRRL B-16338 / NBRC 102104 / LLR-40K-21)</name>
    <dbReference type="NCBI Taxonomy" id="446470"/>
    <lineage>
        <taxon>Bacteria</taxon>
        <taxon>Bacillati</taxon>
        <taxon>Actinomycetota</taxon>
        <taxon>Actinomycetes</taxon>
        <taxon>Glycomycetales</taxon>
        <taxon>Glycomycetaceae</taxon>
        <taxon>Stackebrandtia</taxon>
    </lineage>
</organism>
<keyword evidence="1" id="KW-0235">DNA replication</keyword>
<dbReference type="InterPro" id="IPR036185">
    <property type="entry name" value="DNA_heli_DnaB-like_N_sf"/>
</dbReference>
<dbReference type="GO" id="GO:0006260">
    <property type="term" value="P:DNA replication"/>
    <property type="evidence" value="ECO:0007669"/>
    <property type="project" value="UniProtKB-KW"/>
</dbReference>
<evidence type="ECO:0000256" key="3">
    <source>
        <dbReference type="SAM" id="MobiDB-lite"/>
    </source>
</evidence>
<dbReference type="KEGG" id="sna:Snas_0974"/>
<protein>
    <submittedName>
        <fullName evidence="5">DnaB domain protein helicase domain protein</fullName>
    </submittedName>
</protein>
<dbReference type="RefSeq" id="WP_013016255.1">
    <property type="nucleotide sequence ID" value="NC_013947.1"/>
</dbReference>
<dbReference type="Pfam" id="PF00772">
    <property type="entry name" value="DnaB"/>
    <property type="match status" value="1"/>
</dbReference>
<keyword evidence="5" id="KW-0378">Hydrolase</keyword>
<dbReference type="Proteomes" id="UP000000844">
    <property type="component" value="Chromosome"/>
</dbReference>
<dbReference type="GO" id="GO:0003677">
    <property type="term" value="F:DNA binding"/>
    <property type="evidence" value="ECO:0007669"/>
    <property type="project" value="UniProtKB-KW"/>
</dbReference>
<feature type="region of interest" description="Disordered" evidence="3">
    <location>
        <begin position="590"/>
        <end position="621"/>
    </location>
</feature>
<dbReference type="InterPro" id="IPR016136">
    <property type="entry name" value="DNA_helicase_N/primase_C"/>
</dbReference>
<name>D3Q975_STANL</name>
<dbReference type="PANTHER" id="PTHR30153:SF2">
    <property type="entry name" value="REPLICATIVE DNA HELICASE"/>
    <property type="match status" value="1"/>
</dbReference>
<keyword evidence="2" id="KW-0238">DNA-binding</keyword>
<feature type="compositionally biased region" description="Basic residues" evidence="3">
    <location>
        <begin position="592"/>
        <end position="621"/>
    </location>
</feature>
<evidence type="ECO:0000256" key="2">
    <source>
        <dbReference type="ARBA" id="ARBA00023125"/>
    </source>
</evidence>
<keyword evidence="6" id="KW-1185">Reference proteome</keyword>